<evidence type="ECO:0000256" key="1">
    <source>
        <dbReference type="ARBA" id="ARBA00010617"/>
    </source>
</evidence>
<proteinExistence type="inferred from homology"/>
<name>A0ABR2WRZ7_9FUNG</name>
<dbReference type="Gene3D" id="1.10.630.10">
    <property type="entry name" value="Cytochrome P450"/>
    <property type="match status" value="1"/>
</dbReference>
<gene>
    <name evidence="2" type="ORF">K7432_008368</name>
</gene>
<evidence type="ECO:0000313" key="3">
    <source>
        <dbReference type="Proteomes" id="UP001479436"/>
    </source>
</evidence>
<organism evidence="2 3">
    <name type="scientific">Basidiobolus ranarum</name>
    <dbReference type="NCBI Taxonomy" id="34480"/>
    <lineage>
        <taxon>Eukaryota</taxon>
        <taxon>Fungi</taxon>
        <taxon>Fungi incertae sedis</taxon>
        <taxon>Zoopagomycota</taxon>
        <taxon>Entomophthoromycotina</taxon>
        <taxon>Basidiobolomycetes</taxon>
        <taxon>Basidiobolales</taxon>
        <taxon>Basidiobolaceae</taxon>
        <taxon>Basidiobolus</taxon>
    </lineage>
</organism>
<dbReference type="InterPro" id="IPR036396">
    <property type="entry name" value="Cyt_P450_sf"/>
</dbReference>
<comment type="caution">
    <text evidence="2">The sequence shown here is derived from an EMBL/GenBank/DDBJ whole genome shotgun (WGS) entry which is preliminary data.</text>
</comment>
<dbReference type="CDD" id="cd00302">
    <property type="entry name" value="cytochrome_P450"/>
    <property type="match status" value="1"/>
</dbReference>
<dbReference type="EMBL" id="JASJQH010000460">
    <property type="protein sequence ID" value="KAK9764268.1"/>
    <property type="molecule type" value="Genomic_DNA"/>
</dbReference>
<dbReference type="PANTHER" id="PTHR24305:SF166">
    <property type="entry name" value="CYTOCHROME P450 12A4, MITOCHONDRIAL-RELATED"/>
    <property type="match status" value="1"/>
</dbReference>
<reference evidence="2 3" key="1">
    <citation type="submission" date="2023-04" db="EMBL/GenBank/DDBJ databases">
        <title>Genome of Basidiobolus ranarum AG-B5.</title>
        <authorList>
            <person name="Stajich J.E."/>
            <person name="Carter-House D."/>
            <person name="Gryganskyi A."/>
        </authorList>
    </citation>
    <scope>NUCLEOTIDE SEQUENCE [LARGE SCALE GENOMIC DNA]</scope>
    <source>
        <strain evidence="2 3">AG-B5</strain>
    </source>
</reference>
<protein>
    <recommendedName>
        <fullName evidence="4">Cytochrome P450</fullName>
    </recommendedName>
</protein>
<accession>A0ABR2WRZ7</accession>
<keyword evidence="3" id="KW-1185">Reference proteome</keyword>
<evidence type="ECO:0008006" key="4">
    <source>
        <dbReference type="Google" id="ProtNLM"/>
    </source>
</evidence>
<dbReference type="PANTHER" id="PTHR24305">
    <property type="entry name" value="CYTOCHROME P450"/>
    <property type="match status" value="1"/>
</dbReference>
<dbReference type="Proteomes" id="UP001479436">
    <property type="component" value="Unassembled WGS sequence"/>
</dbReference>
<dbReference type="Pfam" id="PF00067">
    <property type="entry name" value="p450"/>
    <property type="match status" value="1"/>
</dbReference>
<evidence type="ECO:0000313" key="2">
    <source>
        <dbReference type="EMBL" id="KAK9764268.1"/>
    </source>
</evidence>
<dbReference type="SUPFAM" id="SSF48264">
    <property type="entry name" value="Cytochrome P450"/>
    <property type="match status" value="1"/>
</dbReference>
<dbReference type="InterPro" id="IPR050121">
    <property type="entry name" value="Cytochrome_P450_monoxygenase"/>
</dbReference>
<sequence>MRLFMIVGMETAASILSAIFKQIAKHPAELATLRSEIDELYANSVLFTQDDFEVLPNGVLRRAKFLNAVIHEALLLLPPGAATIHRCTTERCTIEGFILSANVEVLTPFYSLNQRFMNDQKHKGYNPMRFVEGSKLSSRFFAFGKLSRSGIGQEFAMIELCQVIAAMVHYFHLMLKAAGEISGLGGLMVKDFTMTVEKSIF</sequence>
<dbReference type="InterPro" id="IPR001128">
    <property type="entry name" value="Cyt_P450"/>
</dbReference>
<comment type="similarity">
    <text evidence="1">Belongs to the cytochrome P450 family.</text>
</comment>